<accession>J4H5J3</accession>
<dbReference type="Pfam" id="PF11807">
    <property type="entry name" value="UstYa"/>
    <property type="match status" value="1"/>
</dbReference>
<dbReference type="STRING" id="599839.J4H5J3"/>
<sequence>MSGISTAFFTSIKALVLPADAFFKPLCATLLKRRRNKIQISSVRDIRRCPFEQPSFNGSFHPPIEMLRQTLMCHADTGLITYDSIAGHSKPYSDFSTRHVRHGFPRVLWWAYDHQVHVRQDRVVRLEDNVGFAEEP</sequence>
<dbReference type="OrthoDB" id="2767875at2759"/>
<dbReference type="GO" id="GO:0043386">
    <property type="term" value="P:mycotoxin biosynthetic process"/>
    <property type="evidence" value="ECO:0007669"/>
    <property type="project" value="InterPro"/>
</dbReference>
<dbReference type="HOGENOM" id="CLU_1875473_0_0_1"/>
<evidence type="ECO:0000256" key="1">
    <source>
        <dbReference type="ARBA" id="ARBA00035112"/>
    </source>
</evidence>
<reference evidence="2 3" key="1">
    <citation type="journal article" date="2012" name="Appl. Environ. Microbiol.">
        <title>Short-read sequencing for genomic analysis of the brown rot fungus Fibroporia radiculosa.</title>
        <authorList>
            <person name="Tang J.D."/>
            <person name="Perkins A.D."/>
            <person name="Sonstegard T.S."/>
            <person name="Schroeder S.G."/>
            <person name="Burgess S.C."/>
            <person name="Diehl S.V."/>
        </authorList>
    </citation>
    <scope>NUCLEOTIDE SEQUENCE [LARGE SCALE GENOMIC DNA]</scope>
    <source>
        <strain evidence="2 3">TFFH 294</strain>
    </source>
</reference>
<evidence type="ECO:0000313" key="3">
    <source>
        <dbReference type="Proteomes" id="UP000006352"/>
    </source>
</evidence>
<dbReference type="InParanoid" id="J4H5J3"/>
<protein>
    <submittedName>
        <fullName evidence="2">Uncharacterized protein</fullName>
    </submittedName>
</protein>
<gene>
    <name evidence="2" type="ORF">FIBRA_09142</name>
</gene>
<dbReference type="GeneID" id="24101739"/>
<name>J4H5J3_9APHY</name>
<dbReference type="EMBL" id="HE797528">
    <property type="protein sequence ID" value="CCM06839.1"/>
    <property type="molecule type" value="Genomic_DNA"/>
</dbReference>
<keyword evidence="3" id="KW-1185">Reference proteome</keyword>
<proteinExistence type="inferred from homology"/>
<dbReference type="InterPro" id="IPR021765">
    <property type="entry name" value="UstYa-like"/>
</dbReference>
<organism evidence="2 3">
    <name type="scientific">Fibroporia radiculosa</name>
    <dbReference type="NCBI Taxonomy" id="599839"/>
    <lineage>
        <taxon>Eukaryota</taxon>
        <taxon>Fungi</taxon>
        <taxon>Dikarya</taxon>
        <taxon>Basidiomycota</taxon>
        <taxon>Agaricomycotina</taxon>
        <taxon>Agaricomycetes</taxon>
        <taxon>Polyporales</taxon>
        <taxon>Fibroporiaceae</taxon>
        <taxon>Fibroporia</taxon>
    </lineage>
</organism>
<dbReference type="AlphaFoldDB" id="J4H5J3"/>
<dbReference type="RefSeq" id="XP_012176860.1">
    <property type="nucleotide sequence ID" value="XM_012321470.1"/>
</dbReference>
<evidence type="ECO:0000313" key="2">
    <source>
        <dbReference type="EMBL" id="CCM06839.1"/>
    </source>
</evidence>
<comment type="similarity">
    <text evidence="1">Belongs to the ustYa family.</text>
</comment>
<dbReference type="Proteomes" id="UP000006352">
    <property type="component" value="Unassembled WGS sequence"/>
</dbReference>